<evidence type="ECO:0000256" key="1">
    <source>
        <dbReference type="SAM" id="Phobius"/>
    </source>
</evidence>
<feature type="transmembrane region" description="Helical" evidence="1">
    <location>
        <begin position="99"/>
        <end position="127"/>
    </location>
</feature>
<keyword evidence="1" id="KW-0472">Membrane</keyword>
<feature type="transmembrane region" description="Helical" evidence="1">
    <location>
        <begin position="62"/>
        <end position="87"/>
    </location>
</feature>
<feature type="transmembrane region" description="Helical" evidence="1">
    <location>
        <begin position="139"/>
        <end position="156"/>
    </location>
</feature>
<name>A0A943EE48_9FIRM</name>
<dbReference type="EMBL" id="JAGZCZ010000013">
    <property type="protein sequence ID" value="MBS5520542.1"/>
    <property type="molecule type" value="Genomic_DNA"/>
</dbReference>
<evidence type="ECO:0000259" key="2">
    <source>
        <dbReference type="Pfam" id="PF13240"/>
    </source>
</evidence>
<gene>
    <name evidence="3" type="ORF">KHX13_09585</name>
</gene>
<keyword evidence="1" id="KW-0812">Transmembrane</keyword>
<keyword evidence="1" id="KW-1133">Transmembrane helix</keyword>
<dbReference type="PANTHER" id="PTHR34980">
    <property type="entry name" value="INNER MEMBRANE PROTEIN-RELATED-RELATED"/>
    <property type="match status" value="1"/>
</dbReference>
<dbReference type="AlphaFoldDB" id="A0A943EE48"/>
<feature type="domain" description="Zinc-ribbon" evidence="2">
    <location>
        <begin position="4"/>
        <end position="25"/>
    </location>
</feature>
<evidence type="ECO:0000313" key="4">
    <source>
        <dbReference type="Proteomes" id="UP000754226"/>
    </source>
</evidence>
<organism evidence="3 4">
    <name type="scientific">Acidaminococcus intestini</name>
    <dbReference type="NCBI Taxonomy" id="187327"/>
    <lineage>
        <taxon>Bacteria</taxon>
        <taxon>Bacillati</taxon>
        <taxon>Bacillota</taxon>
        <taxon>Negativicutes</taxon>
        <taxon>Acidaminococcales</taxon>
        <taxon>Acidaminococcaceae</taxon>
        <taxon>Acidaminococcus</taxon>
    </lineage>
</organism>
<dbReference type="PANTHER" id="PTHR34980:SF3">
    <property type="entry name" value="BLR8105 PROTEIN"/>
    <property type="match status" value="1"/>
</dbReference>
<dbReference type="InterPro" id="IPR026870">
    <property type="entry name" value="Zinc_ribbon_dom"/>
</dbReference>
<dbReference type="Pfam" id="PF13240">
    <property type="entry name" value="Zn_Ribbon_1"/>
    <property type="match status" value="1"/>
</dbReference>
<dbReference type="GO" id="GO:0005886">
    <property type="term" value="C:plasma membrane"/>
    <property type="evidence" value="ECO:0007669"/>
    <property type="project" value="TreeGrafter"/>
</dbReference>
<accession>A0A943EE48</accession>
<dbReference type="Pfam" id="PF05656">
    <property type="entry name" value="DUF805"/>
    <property type="match status" value="1"/>
</dbReference>
<proteinExistence type="predicted"/>
<dbReference type="InterPro" id="IPR008523">
    <property type="entry name" value="DUF805"/>
</dbReference>
<protein>
    <submittedName>
        <fullName evidence="3">DUF805 domain-containing protein</fullName>
    </submittedName>
</protein>
<reference evidence="3" key="1">
    <citation type="submission" date="2021-02" db="EMBL/GenBank/DDBJ databases">
        <title>Infant gut strain persistence is associated with maternal origin, phylogeny, and functional potential including surface adhesion and iron acquisition.</title>
        <authorList>
            <person name="Lou Y.C."/>
        </authorList>
    </citation>
    <scope>NUCLEOTIDE SEQUENCE</scope>
    <source>
        <strain evidence="3">L3_106_000M1_dasL3_106_000M1_concoct_15</strain>
    </source>
</reference>
<dbReference type="Proteomes" id="UP000754226">
    <property type="component" value="Unassembled WGS sequence"/>
</dbReference>
<comment type="caution">
    <text evidence="3">The sequence shown here is derived from an EMBL/GenBank/DDBJ whole genome shotgun (WGS) entry which is preliminary data.</text>
</comment>
<sequence>MTNYCAHCGRILPENAAFCPACGTPGIEVASNHQEPKEPETFFERFKADYWGTKGRLCRKVFLLRSLSVFVFSFLIVALYMAGQFYFAKTLQEASGPLFIVLFLMVHSLVMMALFIVPQMILLMLAIRRAHDLGKSGEIVAFIWVPFYGLYVGYMLCAQKGTEGENRYGPDPLAEGGVHS</sequence>
<evidence type="ECO:0000313" key="3">
    <source>
        <dbReference type="EMBL" id="MBS5520542.1"/>
    </source>
</evidence>